<dbReference type="Proteomes" id="UP001165296">
    <property type="component" value="Unassembled WGS sequence"/>
</dbReference>
<comment type="caution">
    <text evidence="2">The sequence shown here is derived from an EMBL/GenBank/DDBJ whole genome shotgun (WGS) entry which is preliminary data.</text>
</comment>
<dbReference type="RefSeq" id="WP_226179472.1">
    <property type="nucleotide sequence ID" value="NZ_JAJADR010000008.1"/>
</dbReference>
<sequence>MRIIIELDTKDQPAAQLLPATDADLMLAVPGPTSTAGATNAGPAPDLATLQPGVANGATGYNDPNGAGGSGLPLAEAAAEVMSAGSAPSFSVN</sequence>
<gene>
    <name evidence="2" type="ORF">LGH74_21100</name>
</gene>
<protein>
    <submittedName>
        <fullName evidence="2">Uncharacterized protein</fullName>
    </submittedName>
</protein>
<dbReference type="EMBL" id="JAJADR010000008">
    <property type="protein sequence ID" value="MCB2410500.1"/>
    <property type="molecule type" value="Genomic_DNA"/>
</dbReference>
<evidence type="ECO:0000256" key="1">
    <source>
        <dbReference type="SAM" id="MobiDB-lite"/>
    </source>
</evidence>
<proteinExistence type="predicted"/>
<evidence type="ECO:0000313" key="2">
    <source>
        <dbReference type="EMBL" id="MCB2410500.1"/>
    </source>
</evidence>
<accession>A0ABS8AXF3</accession>
<name>A0ABS8AXF3_9BACT</name>
<feature type="region of interest" description="Disordered" evidence="1">
    <location>
        <begin position="32"/>
        <end position="72"/>
    </location>
</feature>
<keyword evidence="3" id="KW-1185">Reference proteome</keyword>
<organism evidence="2 3">
    <name type="scientific">Hymenobacter lucidus</name>
    <dbReference type="NCBI Taxonomy" id="2880930"/>
    <lineage>
        <taxon>Bacteria</taxon>
        <taxon>Pseudomonadati</taxon>
        <taxon>Bacteroidota</taxon>
        <taxon>Cytophagia</taxon>
        <taxon>Cytophagales</taxon>
        <taxon>Hymenobacteraceae</taxon>
        <taxon>Hymenobacter</taxon>
    </lineage>
</organism>
<evidence type="ECO:0000313" key="3">
    <source>
        <dbReference type="Proteomes" id="UP001165296"/>
    </source>
</evidence>
<reference evidence="2" key="1">
    <citation type="submission" date="2021-10" db="EMBL/GenBank/DDBJ databases">
        <authorList>
            <person name="Dean J.D."/>
            <person name="Kim M.K."/>
            <person name="Newey C.N."/>
            <person name="Stoker T.S."/>
            <person name="Thompson D.W."/>
            <person name="Grose J.H."/>
        </authorList>
    </citation>
    <scope>NUCLEOTIDE SEQUENCE</scope>
    <source>
        <strain evidence="2">BT178</strain>
    </source>
</reference>